<evidence type="ECO:0000256" key="4">
    <source>
        <dbReference type="ARBA" id="ARBA00012744"/>
    </source>
</evidence>
<dbReference type="InterPro" id="IPR036962">
    <property type="entry name" value="Glyco_hydro_3_N_sf"/>
</dbReference>
<keyword evidence="9" id="KW-0326">Glycosidase</keyword>
<dbReference type="InterPro" id="IPR026891">
    <property type="entry name" value="Fn3-like"/>
</dbReference>
<dbReference type="InterPro" id="IPR001764">
    <property type="entry name" value="Glyco_hydro_3_N"/>
</dbReference>
<gene>
    <name evidence="12" type="ORF">ASPVEDRAFT_84923</name>
</gene>
<evidence type="ECO:0000256" key="10">
    <source>
        <dbReference type="ARBA" id="ARBA00023326"/>
    </source>
</evidence>
<evidence type="ECO:0000259" key="11">
    <source>
        <dbReference type="SMART" id="SM01217"/>
    </source>
</evidence>
<dbReference type="RefSeq" id="XP_040669236.1">
    <property type="nucleotide sequence ID" value="XM_040817625.1"/>
</dbReference>
<dbReference type="OrthoDB" id="2123594at2759"/>
<dbReference type="EMBL" id="KV878130">
    <property type="protein sequence ID" value="OJJ03474.1"/>
    <property type="molecule type" value="Genomic_DNA"/>
</dbReference>
<dbReference type="InterPro" id="IPR050288">
    <property type="entry name" value="Cellulose_deg_GH3"/>
</dbReference>
<dbReference type="SUPFAM" id="SSF52279">
    <property type="entry name" value="Beta-D-glucan exohydrolase, C-terminal domain"/>
    <property type="match status" value="2"/>
</dbReference>
<dbReference type="Gene3D" id="2.60.40.10">
    <property type="entry name" value="Immunoglobulins"/>
    <property type="match status" value="1"/>
</dbReference>
<keyword evidence="6" id="KW-0136">Cellulose degradation</keyword>
<dbReference type="InterPro" id="IPR017853">
    <property type="entry name" value="GH"/>
</dbReference>
<dbReference type="InterPro" id="IPR036881">
    <property type="entry name" value="Glyco_hydro_3_C_sf"/>
</dbReference>
<protein>
    <recommendedName>
        <fullName evidence="4">beta-glucosidase</fullName>
        <ecNumber evidence="4">3.2.1.21</ecNumber>
    </recommendedName>
</protein>
<name>A0A1L9PPL8_ASPVE</name>
<evidence type="ECO:0000256" key="2">
    <source>
        <dbReference type="ARBA" id="ARBA00004987"/>
    </source>
</evidence>
<dbReference type="Gene3D" id="3.20.20.300">
    <property type="entry name" value="Glycoside hydrolase, family 3, N-terminal domain"/>
    <property type="match status" value="1"/>
</dbReference>
<evidence type="ECO:0000313" key="13">
    <source>
        <dbReference type="Proteomes" id="UP000184073"/>
    </source>
</evidence>
<dbReference type="Pfam" id="PF01915">
    <property type="entry name" value="Glyco_hydro_3_C"/>
    <property type="match status" value="1"/>
</dbReference>
<dbReference type="PANTHER" id="PTHR42715">
    <property type="entry name" value="BETA-GLUCOSIDASE"/>
    <property type="match status" value="1"/>
</dbReference>
<dbReference type="SUPFAM" id="SSF51445">
    <property type="entry name" value="(Trans)glycosidases"/>
    <property type="match status" value="1"/>
</dbReference>
<accession>A0A1L9PPL8</accession>
<evidence type="ECO:0000256" key="5">
    <source>
        <dbReference type="ARBA" id="ARBA00022801"/>
    </source>
</evidence>
<dbReference type="Proteomes" id="UP000184073">
    <property type="component" value="Unassembled WGS sequence"/>
</dbReference>
<dbReference type="GO" id="GO:0030245">
    <property type="term" value="P:cellulose catabolic process"/>
    <property type="evidence" value="ECO:0007669"/>
    <property type="project" value="UniProtKB-KW"/>
</dbReference>
<comment type="pathway">
    <text evidence="2">Glycan metabolism; cellulose degradation.</text>
</comment>
<dbReference type="Pfam" id="PF14310">
    <property type="entry name" value="Fn3-like"/>
    <property type="match status" value="1"/>
</dbReference>
<comment type="similarity">
    <text evidence="3">Belongs to the glycosyl hydrolase 3 family.</text>
</comment>
<keyword evidence="5" id="KW-0378">Hydrolase</keyword>
<evidence type="ECO:0000256" key="1">
    <source>
        <dbReference type="ARBA" id="ARBA00000448"/>
    </source>
</evidence>
<keyword evidence="13" id="KW-1185">Reference proteome</keyword>
<evidence type="ECO:0000256" key="7">
    <source>
        <dbReference type="ARBA" id="ARBA00023180"/>
    </source>
</evidence>
<dbReference type="InterPro" id="IPR013783">
    <property type="entry name" value="Ig-like_fold"/>
</dbReference>
<sequence>MHKELVDFDDAVRLVQSGQTLEQATRALLAGMTQAERLSLLDGDEAFWKGLRGILFDRYNRAPFVMGAIPRLKVPGIRFTDGPRGVVMHSSTCFPVSMSRGASWDVALEERIGDAIGLEGRAQGANYFAGICINLPRHPAWGRIQETYGEDPILLGEFGLALHRGVRRYLMTCVKHYALNSMENARFNVDVQVDDAALHEVYLPHFRQLVEAGVSSVMSSYNSVRGEFAGQNQELLNDILRKEWRFGGFVLSDFIFGLRDAVKSIKNGLDIEAPFQQQRALHVSEALARGDLAWSDIDRCCMRILRAQLEHTVRTGRATPDCSVVFCDRHRELAREAAARGMVLLKNDPASDVPLLPLDPAKVRTLAIVGRLSNRANTGDRGSSAVFAPNVVTFYEGLKAALPDATILLQDTDSVEEAQKVAALADVVLCVVGYDAVDEGEYVVPSFADQKELLDLLPPALDREDAKVYDTIKGQKSTGFGAGAEDSDALVPGAGGDRRSLRLRDRDVEIIRAVAAISSKVIVSVVAAGAVIMDDWLDSVPALLFAWYSGGEGGHALADVLLGKVDASGRMPFSTPKAEEHLPYFDIAAEKITYDRWFGQRLLDKLGVAAQFPLGYGLSYTTFAMDGVAIDASPLDWGMDRFTVRTMVVNTGLRSGRHVVQVYGTPQVPDFPSRVLLGFQSVELDSNEKKQVSVKCSTRPLKRRSRNRFLSVEQTIGVEIARYSGDKDCLKAIISLP</sequence>
<dbReference type="SMART" id="SM01217">
    <property type="entry name" value="Fn3_like"/>
    <property type="match status" value="1"/>
</dbReference>
<dbReference type="GO" id="GO:0008422">
    <property type="term" value="F:beta-glucosidase activity"/>
    <property type="evidence" value="ECO:0007669"/>
    <property type="project" value="UniProtKB-EC"/>
</dbReference>
<dbReference type="InterPro" id="IPR002772">
    <property type="entry name" value="Glyco_hydro_3_C"/>
</dbReference>
<evidence type="ECO:0000256" key="3">
    <source>
        <dbReference type="ARBA" id="ARBA00005336"/>
    </source>
</evidence>
<dbReference type="AlphaFoldDB" id="A0A1L9PPL8"/>
<evidence type="ECO:0000256" key="8">
    <source>
        <dbReference type="ARBA" id="ARBA00023277"/>
    </source>
</evidence>
<reference evidence="13" key="1">
    <citation type="journal article" date="2017" name="Genome Biol.">
        <title>Comparative genomics reveals high biological diversity and specific adaptations in the industrially and medically important fungal genus Aspergillus.</title>
        <authorList>
            <person name="de Vries R.P."/>
            <person name="Riley R."/>
            <person name="Wiebenga A."/>
            <person name="Aguilar-Osorio G."/>
            <person name="Amillis S."/>
            <person name="Uchima C.A."/>
            <person name="Anderluh G."/>
            <person name="Asadollahi M."/>
            <person name="Askin M."/>
            <person name="Barry K."/>
            <person name="Battaglia E."/>
            <person name="Bayram O."/>
            <person name="Benocci T."/>
            <person name="Braus-Stromeyer S.A."/>
            <person name="Caldana C."/>
            <person name="Canovas D."/>
            <person name="Cerqueira G.C."/>
            <person name="Chen F."/>
            <person name="Chen W."/>
            <person name="Choi C."/>
            <person name="Clum A."/>
            <person name="Dos Santos R.A."/>
            <person name="Damasio A.R."/>
            <person name="Diallinas G."/>
            <person name="Emri T."/>
            <person name="Fekete E."/>
            <person name="Flipphi M."/>
            <person name="Freyberg S."/>
            <person name="Gallo A."/>
            <person name="Gournas C."/>
            <person name="Habgood R."/>
            <person name="Hainaut M."/>
            <person name="Harispe M.L."/>
            <person name="Henrissat B."/>
            <person name="Hilden K.S."/>
            <person name="Hope R."/>
            <person name="Hossain A."/>
            <person name="Karabika E."/>
            <person name="Karaffa L."/>
            <person name="Karanyi Z."/>
            <person name="Krasevec N."/>
            <person name="Kuo A."/>
            <person name="Kusch H."/>
            <person name="LaButti K."/>
            <person name="Lagendijk E.L."/>
            <person name="Lapidus A."/>
            <person name="Levasseur A."/>
            <person name="Lindquist E."/>
            <person name="Lipzen A."/>
            <person name="Logrieco A.F."/>
            <person name="MacCabe A."/>
            <person name="Maekelae M.R."/>
            <person name="Malavazi I."/>
            <person name="Melin P."/>
            <person name="Meyer V."/>
            <person name="Mielnichuk N."/>
            <person name="Miskei M."/>
            <person name="Molnar A.P."/>
            <person name="Mule G."/>
            <person name="Ngan C.Y."/>
            <person name="Orejas M."/>
            <person name="Orosz E."/>
            <person name="Ouedraogo J.P."/>
            <person name="Overkamp K.M."/>
            <person name="Park H.-S."/>
            <person name="Perrone G."/>
            <person name="Piumi F."/>
            <person name="Punt P.J."/>
            <person name="Ram A.F."/>
            <person name="Ramon A."/>
            <person name="Rauscher S."/>
            <person name="Record E."/>
            <person name="Riano-Pachon D.M."/>
            <person name="Robert V."/>
            <person name="Roehrig J."/>
            <person name="Ruller R."/>
            <person name="Salamov A."/>
            <person name="Salih N.S."/>
            <person name="Samson R.A."/>
            <person name="Sandor E."/>
            <person name="Sanguinetti M."/>
            <person name="Schuetze T."/>
            <person name="Sepcic K."/>
            <person name="Shelest E."/>
            <person name="Sherlock G."/>
            <person name="Sophianopoulou V."/>
            <person name="Squina F.M."/>
            <person name="Sun H."/>
            <person name="Susca A."/>
            <person name="Todd R.B."/>
            <person name="Tsang A."/>
            <person name="Unkles S.E."/>
            <person name="van de Wiele N."/>
            <person name="van Rossen-Uffink D."/>
            <person name="Oliveira J.V."/>
            <person name="Vesth T.C."/>
            <person name="Visser J."/>
            <person name="Yu J.-H."/>
            <person name="Zhou M."/>
            <person name="Andersen M.R."/>
            <person name="Archer D.B."/>
            <person name="Baker S.E."/>
            <person name="Benoit I."/>
            <person name="Brakhage A.A."/>
            <person name="Braus G.H."/>
            <person name="Fischer R."/>
            <person name="Frisvad J.C."/>
            <person name="Goldman G.H."/>
            <person name="Houbraken J."/>
            <person name="Oakley B."/>
            <person name="Pocsi I."/>
            <person name="Scazzocchio C."/>
            <person name="Seiboth B."/>
            <person name="vanKuyk P.A."/>
            <person name="Wortman J."/>
            <person name="Dyer P.S."/>
            <person name="Grigoriev I.V."/>
        </authorList>
    </citation>
    <scope>NUCLEOTIDE SEQUENCE [LARGE SCALE GENOMIC DNA]</scope>
    <source>
        <strain evidence="13">CBS 583.65</strain>
    </source>
</reference>
<comment type="catalytic activity">
    <reaction evidence="1">
        <text>Hydrolysis of terminal, non-reducing beta-D-glucosyl residues with release of beta-D-glucose.</text>
        <dbReference type="EC" id="3.2.1.21"/>
    </reaction>
</comment>
<dbReference type="PRINTS" id="PR00133">
    <property type="entry name" value="GLHYDRLASE3"/>
</dbReference>
<dbReference type="Pfam" id="PF00933">
    <property type="entry name" value="Glyco_hydro_3"/>
    <property type="match status" value="1"/>
</dbReference>
<evidence type="ECO:0000256" key="6">
    <source>
        <dbReference type="ARBA" id="ARBA00023001"/>
    </source>
</evidence>
<dbReference type="GeneID" id="63733136"/>
<evidence type="ECO:0000313" key="12">
    <source>
        <dbReference type="EMBL" id="OJJ03474.1"/>
    </source>
</evidence>
<keyword evidence="8" id="KW-0119">Carbohydrate metabolism</keyword>
<organism evidence="12 13">
    <name type="scientific">Aspergillus versicolor CBS 583.65</name>
    <dbReference type="NCBI Taxonomy" id="1036611"/>
    <lineage>
        <taxon>Eukaryota</taxon>
        <taxon>Fungi</taxon>
        <taxon>Dikarya</taxon>
        <taxon>Ascomycota</taxon>
        <taxon>Pezizomycotina</taxon>
        <taxon>Eurotiomycetes</taxon>
        <taxon>Eurotiomycetidae</taxon>
        <taxon>Eurotiales</taxon>
        <taxon>Aspergillaceae</taxon>
        <taxon>Aspergillus</taxon>
        <taxon>Aspergillus subgen. Nidulantes</taxon>
    </lineage>
</organism>
<dbReference type="PANTHER" id="PTHR42715:SF3">
    <property type="entry name" value="BETA-GLUCOSIDASE B-RELATED"/>
    <property type="match status" value="1"/>
</dbReference>
<dbReference type="STRING" id="1036611.A0A1L9PPL8"/>
<dbReference type="Gene3D" id="3.40.50.1700">
    <property type="entry name" value="Glycoside hydrolase family 3 C-terminal domain"/>
    <property type="match status" value="1"/>
</dbReference>
<evidence type="ECO:0000256" key="9">
    <source>
        <dbReference type="ARBA" id="ARBA00023295"/>
    </source>
</evidence>
<proteinExistence type="inferred from homology"/>
<dbReference type="EC" id="3.2.1.21" evidence="4"/>
<keyword evidence="10" id="KW-0624">Polysaccharide degradation</keyword>
<dbReference type="VEuPathDB" id="FungiDB:ASPVEDRAFT_84923"/>
<keyword evidence="7" id="KW-0325">Glycoprotein</keyword>
<feature type="domain" description="Fibronectin type III-like" evidence="11">
    <location>
        <begin position="658"/>
        <end position="724"/>
    </location>
</feature>